<keyword evidence="1" id="KW-1133">Transmembrane helix</keyword>
<sequence>MPAGQTNIHTKNAPYAKHWSDLRVPTEPVPGNHCLRPSNSGRLAGNRTRDLPIIEQALQPLHHRRPTLHCPLKVTVLTFLFTSSFLSYIVLLGPIVLYGLVKYYSLPKPDASVVDEILGVNPLYDLRNKKENEVTSGNIKSWISEFDDHRNPSSSTVQSIGHRAYGLDAPENSLIAIKTCQVKGCKNIEIDVMLTKDNVPITYHDCDLSRITGKPQNVLDQTWNEIKDLDISVNHPLSEKFKDEKIPKFEDAVSLALSLNMTIYLDVKECKPEIVDAVIQLYRKFPELHTRSIVCGFNPLLTYLIRRQDPKIVCAITWRPFFYSCSSYDPYYRVTSFGEQRHKNFFRHLGAVISDHLYDWVLYNICPQLVGAVAILLAKDYVSPHEITQWERKGLRVIAWTVNLPVEKMHYARVLGVSYITDTVVGDAHP</sequence>
<dbReference type="GO" id="GO:0006644">
    <property type="term" value="P:phospholipid metabolic process"/>
    <property type="evidence" value="ECO:0007669"/>
    <property type="project" value="TreeGrafter"/>
</dbReference>
<dbReference type="GO" id="GO:0006580">
    <property type="term" value="P:ethanolamine metabolic process"/>
    <property type="evidence" value="ECO:0007669"/>
    <property type="project" value="TreeGrafter"/>
</dbReference>
<accession>A0A9P0ACB8</accession>
<keyword evidence="4" id="KW-1185">Reference proteome</keyword>
<dbReference type="Gene3D" id="3.20.20.190">
    <property type="entry name" value="Phosphatidylinositol (PI) phosphodiesterase"/>
    <property type="match status" value="1"/>
</dbReference>
<proteinExistence type="predicted"/>
<dbReference type="GO" id="GO:0070291">
    <property type="term" value="P:N-acylethanolamine metabolic process"/>
    <property type="evidence" value="ECO:0007669"/>
    <property type="project" value="TreeGrafter"/>
</dbReference>
<protein>
    <recommendedName>
        <fullName evidence="2">GP-PDE domain-containing protein</fullName>
    </recommendedName>
</protein>
<dbReference type="Proteomes" id="UP001152759">
    <property type="component" value="Chromosome 4"/>
</dbReference>
<evidence type="ECO:0000259" key="2">
    <source>
        <dbReference type="PROSITE" id="PS51704"/>
    </source>
</evidence>
<feature type="domain" description="GP-PDE" evidence="2">
    <location>
        <begin position="157"/>
        <end position="430"/>
    </location>
</feature>
<keyword evidence="1" id="KW-0812">Transmembrane</keyword>
<feature type="transmembrane region" description="Helical" evidence="1">
    <location>
        <begin position="74"/>
        <end position="101"/>
    </location>
</feature>
<keyword evidence="1" id="KW-0472">Membrane</keyword>
<dbReference type="GO" id="GO:0008889">
    <property type="term" value="F:glycerophosphodiester phosphodiesterase activity"/>
    <property type="evidence" value="ECO:0007669"/>
    <property type="project" value="TreeGrafter"/>
</dbReference>
<reference evidence="3" key="1">
    <citation type="submission" date="2021-12" db="EMBL/GenBank/DDBJ databases">
        <authorList>
            <person name="King R."/>
        </authorList>
    </citation>
    <scope>NUCLEOTIDE SEQUENCE</scope>
</reference>
<evidence type="ECO:0000313" key="3">
    <source>
        <dbReference type="EMBL" id="CAH0388762.1"/>
    </source>
</evidence>
<dbReference type="PANTHER" id="PTHR46320:SF1">
    <property type="entry name" value="GLYCEROPHOSPHODIESTER PHOSPHODIESTERASE 1"/>
    <property type="match status" value="1"/>
</dbReference>
<dbReference type="InterPro" id="IPR030395">
    <property type="entry name" value="GP_PDE_dom"/>
</dbReference>
<name>A0A9P0ACB8_BEMTA</name>
<dbReference type="PANTHER" id="PTHR46320">
    <property type="entry name" value="GLYCEROPHOSPHODIESTER PHOSPHODIESTERASE 1"/>
    <property type="match status" value="1"/>
</dbReference>
<evidence type="ECO:0000313" key="4">
    <source>
        <dbReference type="Proteomes" id="UP001152759"/>
    </source>
</evidence>
<organism evidence="3 4">
    <name type="scientific">Bemisia tabaci</name>
    <name type="common">Sweetpotato whitefly</name>
    <name type="synonym">Aleurodes tabaci</name>
    <dbReference type="NCBI Taxonomy" id="7038"/>
    <lineage>
        <taxon>Eukaryota</taxon>
        <taxon>Metazoa</taxon>
        <taxon>Ecdysozoa</taxon>
        <taxon>Arthropoda</taxon>
        <taxon>Hexapoda</taxon>
        <taxon>Insecta</taxon>
        <taxon>Pterygota</taxon>
        <taxon>Neoptera</taxon>
        <taxon>Paraneoptera</taxon>
        <taxon>Hemiptera</taxon>
        <taxon>Sternorrhyncha</taxon>
        <taxon>Aleyrodoidea</taxon>
        <taxon>Aleyrodidae</taxon>
        <taxon>Aleyrodinae</taxon>
        <taxon>Bemisia</taxon>
    </lineage>
</organism>
<dbReference type="EMBL" id="OU963865">
    <property type="protein sequence ID" value="CAH0388762.1"/>
    <property type="molecule type" value="Genomic_DNA"/>
</dbReference>
<dbReference type="PROSITE" id="PS51704">
    <property type="entry name" value="GP_PDE"/>
    <property type="match status" value="1"/>
</dbReference>
<evidence type="ECO:0000256" key="1">
    <source>
        <dbReference type="SAM" id="Phobius"/>
    </source>
</evidence>
<dbReference type="GO" id="GO:0005886">
    <property type="term" value="C:plasma membrane"/>
    <property type="evidence" value="ECO:0007669"/>
    <property type="project" value="TreeGrafter"/>
</dbReference>
<dbReference type="InterPro" id="IPR017946">
    <property type="entry name" value="PLC-like_Pdiesterase_TIM-brl"/>
</dbReference>
<dbReference type="Pfam" id="PF03009">
    <property type="entry name" value="GDPD"/>
    <property type="match status" value="1"/>
</dbReference>
<dbReference type="AlphaFoldDB" id="A0A9P0ACB8"/>
<gene>
    <name evidence="3" type="ORF">BEMITA_LOCUS7653</name>
</gene>
<dbReference type="SUPFAM" id="SSF51695">
    <property type="entry name" value="PLC-like phosphodiesterases"/>
    <property type="match status" value="1"/>
</dbReference>